<keyword evidence="1" id="KW-0472">Membrane</keyword>
<evidence type="ECO:0000256" key="1">
    <source>
        <dbReference type="SAM" id="Phobius"/>
    </source>
</evidence>
<accession>A0A4U1JLS0</accession>
<gene>
    <name evidence="2" type="ORF">FBT96_18130</name>
</gene>
<sequence length="96" mass="10402">MPGSGTPLFLARRSYRRRRMMDAARLLPLVGLVLFLLPMLWHPGETPVPDTARGMIYLFAVWAGLILATAALARGLAPALDAEEEAEGSRPETGEG</sequence>
<feature type="transmembrane region" description="Helical" evidence="1">
    <location>
        <begin position="54"/>
        <end position="73"/>
    </location>
</feature>
<evidence type="ECO:0000313" key="3">
    <source>
        <dbReference type="Proteomes" id="UP000310597"/>
    </source>
</evidence>
<feature type="transmembrane region" description="Helical" evidence="1">
    <location>
        <begin position="23"/>
        <end position="42"/>
    </location>
</feature>
<reference evidence="2 3" key="1">
    <citation type="submission" date="2019-04" db="EMBL/GenBank/DDBJ databases">
        <title>Draft Whole-Genome sequence of the purple photosynthetic bacterium Rhodobacter capsulatus SP108 with an indigenous class A beta-lactamase.</title>
        <authorList>
            <person name="Robertson S."/>
            <person name="Meyer T.E."/>
            <person name="Kyndt J.A."/>
        </authorList>
    </citation>
    <scope>NUCLEOTIDE SEQUENCE [LARGE SCALE GENOMIC DNA]</scope>
    <source>
        <strain evidence="2 3">SP108</strain>
    </source>
</reference>
<keyword evidence="1" id="KW-0812">Transmembrane</keyword>
<evidence type="ECO:0000313" key="2">
    <source>
        <dbReference type="EMBL" id="TKD14523.1"/>
    </source>
</evidence>
<protein>
    <submittedName>
        <fullName evidence="2">Uncharacterized protein</fullName>
    </submittedName>
</protein>
<name>A0A4U1JLS0_RHOCA</name>
<organism evidence="2 3">
    <name type="scientific">Rhodobacter capsulatus</name>
    <name type="common">Rhodopseudomonas capsulata</name>
    <dbReference type="NCBI Taxonomy" id="1061"/>
    <lineage>
        <taxon>Bacteria</taxon>
        <taxon>Pseudomonadati</taxon>
        <taxon>Pseudomonadota</taxon>
        <taxon>Alphaproteobacteria</taxon>
        <taxon>Rhodobacterales</taxon>
        <taxon>Rhodobacter group</taxon>
        <taxon>Rhodobacter</taxon>
    </lineage>
</organism>
<dbReference type="RefSeq" id="WP_136909160.1">
    <property type="nucleotide sequence ID" value="NZ_SWJZ01000101.1"/>
</dbReference>
<dbReference type="Proteomes" id="UP000310597">
    <property type="component" value="Unassembled WGS sequence"/>
</dbReference>
<dbReference type="AlphaFoldDB" id="A0A4U1JLS0"/>
<keyword evidence="1" id="KW-1133">Transmembrane helix</keyword>
<comment type="caution">
    <text evidence="2">The sequence shown here is derived from an EMBL/GenBank/DDBJ whole genome shotgun (WGS) entry which is preliminary data.</text>
</comment>
<dbReference type="EMBL" id="SWJZ01000101">
    <property type="protein sequence ID" value="TKD14523.1"/>
    <property type="molecule type" value="Genomic_DNA"/>
</dbReference>
<proteinExistence type="predicted"/>